<feature type="region of interest" description="Disordered" evidence="1">
    <location>
        <begin position="352"/>
        <end position="383"/>
    </location>
</feature>
<proteinExistence type="predicted"/>
<keyword evidence="3" id="KW-1185">Reference proteome</keyword>
<sequence length="398" mass="45557">MASPSAPNDVWLIVRGHLDIDTFLAFRLTCRKYYELINSHMTGLTEAVAASTFPHQTRILQHDCSRGLSSPAMSLSWLKGRRLQQLTAIVLESNRERAIMAEDPLGDEARAQRVAGWKILLRLHSIEREVQGLTTDEILSIHLPQEDADPEEVDISVRISRIKEVEICRRRCYFIKTLSFDDMWAYHALKDFIQVEVLGYPWHEPWKTEPGTLDLESFPWVWQQVLHDGPDIFWKVWWSRGSTGADDTLPIKHKYEKSWRDRDPSSTPSARDAARVMDRTIGRVLNRYFGSLSTIHGRDYTLPQMPGSPGPGIEERRRWMEIGEPTPGPTFADVSVKQTLSCQIMGEAPWLEEGGEDGARRRRRRSMHCGPSSKYPMPSLNSDPVHGARRPLLLLLLL</sequence>
<evidence type="ECO:0000313" key="3">
    <source>
        <dbReference type="Proteomes" id="UP001296104"/>
    </source>
</evidence>
<reference evidence="2" key="1">
    <citation type="submission" date="2023-11" db="EMBL/GenBank/DDBJ databases">
        <authorList>
            <person name="Alioto T."/>
            <person name="Alioto T."/>
            <person name="Gomez Garrido J."/>
        </authorList>
    </citation>
    <scope>NUCLEOTIDE SEQUENCE</scope>
</reference>
<organism evidence="2 3">
    <name type="scientific">Lecanosticta acicola</name>
    <dbReference type="NCBI Taxonomy" id="111012"/>
    <lineage>
        <taxon>Eukaryota</taxon>
        <taxon>Fungi</taxon>
        <taxon>Dikarya</taxon>
        <taxon>Ascomycota</taxon>
        <taxon>Pezizomycotina</taxon>
        <taxon>Dothideomycetes</taxon>
        <taxon>Dothideomycetidae</taxon>
        <taxon>Mycosphaerellales</taxon>
        <taxon>Mycosphaerellaceae</taxon>
        <taxon>Lecanosticta</taxon>
    </lineage>
</organism>
<accession>A0AAI8Z814</accession>
<evidence type="ECO:0000313" key="2">
    <source>
        <dbReference type="EMBL" id="CAK4034097.1"/>
    </source>
</evidence>
<evidence type="ECO:0000256" key="1">
    <source>
        <dbReference type="SAM" id="MobiDB-lite"/>
    </source>
</evidence>
<evidence type="ECO:0008006" key="4">
    <source>
        <dbReference type="Google" id="ProtNLM"/>
    </source>
</evidence>
<protein>
    <recommendedName>
        <fullName evidence="4">F-box domain-containing protein</fullName>
    </recommendedName>
</protein>
<dbReference type="AlphaFoldDB" id="A0AAI8Z814"/>
<gene>
    <name evidence="2" type="ORF">LECACI_7A009255</name>
</gene>
<comment type="caution">
    <text evidence="2">The sequence shown here is derived from an EMBL/GenBank/DDBJ whole genome shotgun (WGS) entry which is preliminary data.</text>
</comment>
<dbReference type="EMBL" id="CAVMBE010000104">
    <property type="protein sequence ID" value="CAK4034097.1"/>
    <property type="molecule type" value="Genomic_DNA"/>
</dbReference>
<name>A0AAI8Z814_9PEZI</name>
<dbReference type="Proteomes" id="UP001296104">
    <property type="component" value="Unassembled WGS sequence"/>
</dbReference>